<dbReference type="PANTHER" id="PTHR43394">
    <property type="entry name" value="ATP-DEPENDENT PERMEASE MDL1, MITOCHONDRIAL"/>
    <property type="match status" value="1"/>
</dbReference>
<dbReference type="EMBL" id="BNJJ01000015">
    <property type="protein sequence ID" value="GHO86963.1"/>
    <property type="molecule type" value="Genomic_DNA"/>
</dbReference>
<dbReference type="PANTHER" id="PTHR43394:SF1">
    <property type="entry name" value="ATP-BINDING CASSETTE SUB-FAMILY B MEMBER 10, MITOCHONDRIAL"/>
    <property type="match status" value="1"/>
</dbReference>
<comment type="caution">
    <text evidence="2">The sequence shown here is derived from an EMBL/GenBank/DDBJ whole genome shotgun (WGS) entry which is preliminary data.</text>
</comment>
<protein>
    <recommendedName>
        <fullName evidence="1">ABC transporter domain-containing protein</fullName>
    </recommendedName>
</protein>
<sequence>MGHSPMDCGKSIMFVAQESHIFHITLRENLLMAKLDASEQELRHVLDVVCLTTLVEQLDQGLDTQLGENGDLLSGGERRRLSMARALLTSPRILLLDEPTAGIDSTTARQMLANLRSCLPESTIVVATYNSWLVAIVQQQIQLTTNDHSFSSHAKSMYPV</sequence>
<evidence type="ECO:0000313" key="2">
    <source>
        <dbReference type="EMBL" id="GHO86963.1"/>
    </source>
</evidence>
<dbReference type="Pfam" id="PF00005">
    <property type="entry name" value="ABC_tran"/>
    <property type="match status" value="1"/>
</dbReference>
<accession>A0ABQ3VMX9</accession>
<name>A0ABQ3VMX9_9CHLR</name>
<evidence type="ECO:0000259" key="1">
    <source>
        <dbReference type="Pfam" id="PF00005"/>
    </source>
</evidence>
<dbReference type="Proteomes" id="UP000635565">
    <property type="component" value="Unassembled WGS sequence"/>
</dbReference>
<keyword evidence="3" id="KW-1185">Reference proteome</keyword>
<reference evidence="2 3" key="1">
    <citation type="journal article" date="2021" name="Int. J. Syst. Evol. Microbiol.">
        <title>Reticulibacter mediterranei gen. nov., sp. nov., within the new family Reticulibacteraceae fam. nov., and Ktedonospora formicarum gen. nov., sp. nov., Ktedonobacter robiniae sp. nov., Dictyobacter formicarum sp. nov. and Dictyobacter arantiisoli sp. nov., belonging to the class Ktedonobacteria.</title>
        <authorList>
            <person name="Yabe S."/>
            <person name="Zheng Y."/>
            <person name="Wang C.M."/>
            <person name="Sakai Y."/>
            <person name="Abe K."/>
            <person name="Yokota A."/>
            <person name="Donadio S."/>
            <person name="Cavaletti L."/>
            <person name="Monciardini P."/>
        </authorList>
    </citation>
    <scope>NUCLEOTIDE SEQUENCE [LARGE SCALE GENOMIC DNA]</scope>
    <source>
        <strain evidence="2 3">SOSP1-9</strain>
    </source>
</reference>
<evidence type="ECO:0000313" key="3">
    <source>
        <dbReference type="Proteomes" id="UP000635565"/>
    </source>
</evidence>
<dbReference type="SUPFAM" id="SSF52540">
    <property type="entry name" value="P-loop containing nucleoside triphosphate hydrolases"/>
    <property type="match status" value="1"/>
</dbReference>
<proteinExistence type="predicted"/>
<gene>
    <name evidence="2" type="ORF">KSZ_49690</name>
</gene>
<feature type="domain" description="ABC transporter" evidence="1">
    <location>
        <begin position="9"/>
        <end position="101"/>
    </location>
</feature>
<dbReference type="InterPro" id="IPR003439">
    <property type="entry name" value="ABC_transporter-like_ATP-bd"/>
</dbReference>
<dbReference type="InterPro" id="IPR027417">
    <property type="entry name" value="P-loop_NTPase"/>
</dbReference>
<organism evidence="2 3">
    <name type="scientific">Dictyobacter formicarum</name>
    <dbReference type="NCBI Taxonomy" id="2778368"/>
    <lineage>
        <taxon>Bacteria</taxon>
        <taxon>Bacillati</taxon>
        <taxon>Chloroflexota</taxon>
        <taxon>Ktedonobacteria</taxon>
        <taxon>Ktedonobacterales</taxon>
        <taxon>Dictyobacteraceae</taxon>
        <taxon>Dictyobacter</taxon>
    </lineage>
</organism>
<dbReference type="InterPro" id="IPR039421">
    <property type="entry name" value="Type_1_exporter"/>
</dbReference>
<dbReference type="Gene3D" id="3.40.50.300">
    <property type="entry name" value="P-loop containing nucleotide triphosphate hydrolases"/>
    <property type="match status" value="1"/>
</dbReference>